<evidence type="ECO:0000313" key="2">
    <source>
        <dbReference type="EMBL" id="TWW09245.1"/>
    </source>
</evidence>
<proteinExistence type="predicted"/>
<keyword evidence="1" id="KW-0472">Membrane</keyword>
<evidence type="ECO:0008006" key="4">
    <source>
        <dbReference type="Google" id="ProtNLM"/>
    </source>
</evidence>
<dbReference type="PANTHER" id="PTHR36833">
    <property type="entry name" value="SLR0610 PROTEIN-RELATED"/>
    <property type="match status" value="1"/>
</dbReference>
<organism evidence="2 3">
    <name type="scientific">Planctomyces bekefii</name>
    <dbReference type="NCBI Taxonomy" id="1653850"/>
    <lineage>
        <taxon>Bacteria</taxon>
        <taxon>Pseudomonadati</taxon>
        <taxon>Planctomycetota</taxon>
        <taxon>Planctomycetia</taxon>
        <taxon>Planctomycetales</taxon>
        <taxon>Planctomycetaceae</taxon>
        <taxon>Planctomyces</taxon>
    </lineage>
</organism>
<reference evidence="2 3" key="1">
    <citation type="submission" date="2019-08" db="EMBL/GenBank/DDBJ databases">
        <title>100 year-old enigma solved: identification of Planctomyces bekefii, the type genus and species of the phylum Planctomycetes.</title>
        <authorList>
            <person name="Svetlana D.N."/>
            <person name="Overmann J."/>
        </authorList>
    </citation>
    <scope>NUCLEOTIDE SEQUENCE [LARGE SCALE GENOMIC DNA]</scope>
    <source>
        <strain evidence="2">Phe10_nw2017</strain>
    </source>
</reference>
<dbReference type="InterPro" id="IPR010390">
    <property type="entry name" value="ABC-2_transporter-like"/>
</dbReference>
<name>A0A5C6M542_9PLAN</name>
<evidence type="ECO:0000256" key="1">
    <source>
        <dbReference type="SAM" id="Phobius"/>
    </source>
</evidence>
<gene>
    <name evidence="2" type="ORF">E3A20_16240</name>
</gene>
<protein>
    <recommendedName>
        <fullName evidence="4">ABC transporter permease</fullName>
    </recommendedName>
</protein>
<dbReference type="Proteomes" id="UP000321083">
    <property type="component" value="Unassembled WGS sequence"/>
</dbReference>
<keyword evidence="1" id="KW-1133">Transmembrane helix</keyword>
<accession>A0A5C6M542</accession>
<feature type="transmembrane region" description="Helical" evidence="1">
    <location>
        <begin position="35"/>
        <end position="54"/>
    </location>
</feature>
<dbReference type="EMBL" id="SRHE01000335">
    <property type="protein sequence ID" value="TWW09245.1"/>
    <property type="molecule type" value="Genomic_DNA"/>
</dbReference>
<sequence>MEVGGGCGEEGGGGGLDYYLTRPVSTLFFVSLRSFAANSFINLIMAAGIMAWALRQNPEVLSGSNLLLLAVLVVNGVLLHYLLHMLYILPVFWTQSSKGMADAYYIFSRFQERPDRIFTGAIRLLVTVVMPLSLIASFPARLYLEPFDWGIFVHLVVVTIGFAAFILYLWRQGLKVYASASS</sequence>
<evidence type="ECO:0000313" key="3">
    <source>
        <dbReference type="Proteomes" id="UP000321083"/>
    </source>
</evidence>
<dbReference type="AlphaFoldDB" id="A0A5C6M542"/>
<comment type="caution">
    <text evidence="2">The sequence shown here is derived from an EMBL/GenBank/DDBJ whole genome shotgun (WGS) entry which is preliminary data.</text>
</comment>
<keyword evidence="1" id="KW-0812">Transmembrane</keyword>
<dbReference type="PANTHER" id="PTHR36833:SF1">
    <property type="entry name" value="INTEGRAL MEMBRANE TRANSPORT PROTEIN"/>
    <property type="match status" value="1"/>
</dbReference>
<dbReference type="Pfam" id="PF06182">
    <property type="entry name" value="ABC2_membrane_6"/>
    <property type="match status" value="1"/>
</dbReference>
<reference evidence="2 3" key="2">
    <citation type="submission" date="2019-08" db="EMBL/GenBank/DDBJ databases">
        <authorList>
            <person name="Henke P."/>
        </authorList>
    </citation>
    <scope>NUCLEOTIDE SEQUENCE [LARGE SCALE GENOMIC DNA]</scope>
    <source>
        <strain evidence="2">Phe10_nw2017</strain>
    </source>
</reference>
<feature type="transmembrane region" description="Helical" evidence="1">
    <location>
        <begin position="66"/>
        <end position="89"/>
    </location>
</feature>
<keyword evidence="3" id="KW-1185">Reference proteome</keyword>
<feature type="transmembrane region" description="Helical" evidence="1">
    <location>
        <begin position="117"/>
        <end position="139"/>
    </location>
</feature>
<feature type="transmembrane region" description="Helical" evidence="1">
    <location>
        <begin position="151"/>
        <end position="170"/>
    </location>
</feature>